<evidence type="ECO:0000313" key="5">
    <source>
        <dbReference type="EMBL" id="CAB4629923.1"/>
    </source>
</evidence>
<dbReference type="EMBL" id="CAEZVC010000096">
    <property type="protein sequence ID" value="CAB4629923.1"/>
    <property type="molecule type" value="Genomic_DNA"/>
</dbReference>
<gene>
    <name evidence="4" type="ORF">UFOPK1762_01242</name>
    <name evidence="5" type="ORF">UFOPK1906_01383</name>
    <name evidence="6" type="ORF">UFOPK2624_01818</name>
    <name evidence="7" type="ORF">UFOPK2969_01229</name>
    <name evidence="2" type="ORF">UFOPK3331_00931</name>
    <name evidence="8" type="ORF">UFOPK3785_01040</name>
    <name evidence="9" type="ORF">UFOPK3927_01225</name>
    <name evidence="3" type="ORF">UFOPK4201_01936</name>
    <name evidence="10" type="ORF">UFOPK4371_00885</name>
</gene>
<dbReference type="EMBL" id="CAESAL010000026">
    <property type="protein sequence ID" value="CAB4340411.1"/>
    <property type="molecule type" value="Genomic_DNA"/>
</dbReference>
<dbReference type="EMBL" id="CAFBRD010000041">
    <property type="protein sequence ID" value="CAB5076947.1"/>
    <property type="molecule type" value="Genomic_DNA"/>
</dbReference>
<sequence>MTNIERVPYDEFSFFKDNATEVGIAWNGPPAVRRVRVNVDSERALSALVWGTAPPEIVFLHGGAQNAHTWDTVALALDRPLVAIDLPGHGHSDGGKNGSLNVPSNAEDIAVAIRELAPSAKLVVGMSLGGMTSVALAGHAPELVQRLALIDVTPGVDGPKSQQIANFINGPESFPNFDELLARTIEFNPTRTESSLRRGILHNALQLEDGSWVWRYRRMVESGGNHPDFSSLWDIISASSMPLLLARGMLSQSVVDDADEAELVKRRPDAQIVHFEQAGHSIQGDQPVELARILNEFLGA</sequence>
<evidence type="ECO:0000313" key="8">
    <source>
        <dbReference type="EMBL" id="CAB4954428.1"/>
    </source>
</evidence>
<evidence type="ECO:0000313" key="7">
    <source>
        <dbReference type="EMBL" id="CAB4796818.1"/>
    </source>
</evidence>
<dbReference type="Pfam" id="PF00561">
    <property type="entry name" value="Abhydrolase_1"/>
    <property type="match status" value="1"/>
</dbReference>
<dbReference type="EMBL" id="CAFAAD010000095">
    <property type="protein sequence ID" value="CAB4796818.1"/>
    <property type="molecule type" value="Genomic_DNA"/>
</dbReference>
<dbReference type="InterPro" id="IPR029058">
    <property type="entry name" value="AB_hydrolase_fold"/>
</dbReference>
<dbReference type="SUPFAM" id="SSF53474">
    <property type="entry name" value="alpha/beta-Hydrolases"/>
    <property type="match status" value="1"/>
</dbReference>
<name>A0A6J5ZCR7_9ZZZZ</name>
<evidence type="ECO:0000313" key="4">
    <source>
        <dbReference type="EMBL" id="CAB4589357.1"/>
    </source>
</evidence>
<dbReference type="AlphaFoldDB" id="A0A6J5ZCR7"/>
<evidence type="ECO:0000313" key="2">
    <source>
        <dbReference type="EMBL" id="CAB4340411.1"/>
    </source>
</evidence>
<evidence type="ECO:0000313" key="3">
    <source>
        <dbReference type="EMBL" id="CAB4372887.1"/>
    </source>
</evidence>
<dbReference type="EMBL" id="CAFBNJ010000049">
    <property type="protein sequence ID" value="CAB4954428.1"/>
    <property type="molecule type" value="Genomic_DNA"/>
</dbReference>
<dbReference type="GO" id="GO:0016020">
    <property type="term" value="C:membrane"/>
    <property type="evidence" value="ECO:0007669"/>
    <property type="project" value="TreeGrafter"/>
</dbReference>
<dbReference type="PANTHER" id="PTHR43798">
    <property type="entry name" value="MONOACYLGLYCEROL LIPASE"/>
    <property type="match status" value="1"/>
</dbReference>
<evidence type="ECO:0000313" key="6">
    <source>
        <dbReference type="EMBL" id="CAB4722624.1"/>
    </source>
</evidence>
<evidence type="ECO:0000313" key="10">
    <source>
        <dbReference type="EMBL" id="CAB5076947.1"/>
    </source>
</evidence>
<proteinExistence type="predicted"/>
<dbReference type="PRINTS" id="PR00111">
    <property type="entry name" value="ABHYDROLASE"/>
</dbReference>
<dbReference type="EMBL" id="CAEZXY010000123">
    <property type="protein sequence ID" value="CAB4722624.1"/>
    <property type="molecule type" value="Genomic_DNA"/>
</dbReference>
<reference evidence="2" key="1">
    <citation type="submission" date="2020-05" db="EMBL/GenBank/DDBJ databases">
        <authorList>
            <person name="Chiriac C."/>
            <person name="Salcher M."/>
            <person name="Ghai R."/>
            <person name="Kavagutti S V."/>
        </authorList>
    </citation>
    <scope>NUCLEOTIDE SEQUENCE</scope>
</reference>
<evidence type="ECO:0000259" key="1">
    <source>
        <dbReference type="Pfam" id="PF00561"/>
    </source>
</evidence>
<feature type="domain" description="AB hydrolase-1" evidence="1">
    <location>
        <begin position="57"/>
        <end position="285"/>
    </location>
</feature>
<dbReference type="EMBL" id="CAEUNJ010000124">
    <property type="protein sequence ID" value="CAB4372887.1"/>
    <property type="molecule type" value="Genomic_DNA"/>
</dbReference>
<dbReference type="EMBL" id="CAFBOK010000144">
    <property type="protein sequence ID" value="CAB4989664.1"/>
    <property type="molecule type" value="Genomic_DNA"/>
</dbReference>
<protein>
    <submittedName>
        <fullName evidence="2">Unannotated protein</fullName>
    </submittedName>
</protein>
<dbReference type="EMBL" id="CAEZTY010000047">
    <property type="protein sequence ID" value="CAB4589357.1"/>
    <property type="molecule type" value="Genomic_DNA"/>
</dbReference>
<dbReference type="Gene3D" id="3.40.50.1820">
    <property type="entry name" value="alpha/beta hydrolase"/>
    <property type="match status" value="1"/>
</dbReference>
<dbReference type="InterPro" id="IPR000073">
    <property type="entry name" value="AB_hydrolase_1"/>
</dbReference>
<dbReference type="InterPro" id="IPR050266">
    <property type="entry name" value="AB_hydrolase_sf"/>
</dbReference>
<evidence type="ECO:0000313" key="9">
    <source>
        <dbReference type="EMBL" id="CAB4989664.1"/>
    </source>
</evidence>
<accession>A0A6J5ZCR7</accession>
<dbReference type="PANTHER" id="PTHR43798:SF33">
    <property type="entry name" value="HYDROLASE, PUTATIVE (AFU_ORTHOLOGUE AFUA_2G14860)-RELATED"/>
    <property type="match status" value="1"/>
</dbReference>
<organism evidence="2">
    <name type="scientific">freshwater metagenome</name>
    <dbReference type="NCBI Taxonomy" id="449393"/>
    <lineage>
        <taxon>unclassified sequences</taxon>
        <taxon>metagenomes</taxon>
        <taxon>ecological metagenomes</taxon>
    </lineage>
</organism>